<feature type="transmembrane region" description="Helical" evidence="1">
    <location>
        <begin position="113"/>
        <end position="136"/>
    </location>
</feature>
<evidence type="ECO:0000313" key="3">
    <source>
        <dbReference type="EMBL" id="PVA05452.1"/>
    </source>
</evidence>
<dbReference type="AlphaFoldDB" id="A0A2T7FTI4"/>
<dbReference type="InterPro" id="IPR009597">
    <property type="entry name" value="DUF1206"/>
</dbReference>
<feature type="transmembrane region" description="Helical" evidence="1">
    <location>
        <begin position="244"/>
        <end position="267"/>
    </location>
</feature>
<gene>
    <name evidence="3" type="ORF">DC363_15330</name>
</gene>
<evidence type="ECO:0000313" key="4">
    <source>
        <dbReference type="Proteomes" id="UP000244817"/>
    </source>
</evidence>
<feature type="transmembrane region" description="Helical" evidence="1">
    <location>
        <begin position="156"/>
        <end position="177"/>
    </location>
</feature>
<sequence>MSIDPTSTRGKILSKVNPDDFAWALPIMRTGYAGRGLVYLVVAGLSLWSLFQGGQAQGTKEAFQSMSDSAWGTFIIGAIVAGMVAYAIWRLIDCIWDLEAYGTSGKGIIARAGMLVTGLTHLGIGVLAATAMGALSSSSSGSSGKSILTRILEWPGGQWIVGIAGVLTVCAAIYYLFKAYAQTYRDTLAANHFTTHWNWLLRLGVAAQGFIVGFIGVLLVYAALQSDASEVGGLGTLFDWLNSQAFGKILVVALCLGLLAFALFCFVNAFYRVVPKAAGDDVETVSARLRRQ</sequence>
<feature type="transmembrane region" description="Helical" evidence="1">
    <location>
        <begin position="198"/>
        <end position="224"/>
    </location>
</feature>
<feature type="domain" description="DUF1206" evidence="2">
    <location>
        <begin position="203"/>
        <end position="272"/>
    </location>
</feature>
<keyword evidence="1" id="KW-0472">Membrane</keyword>
<accession>A0A2T7FTI4</accession>
<dbReference type="Proteomes" id="UP000244817">
    <property type="component" value="Unassembled WGS sequence"/>
</dbReference>
<name>A0A2T7FTI4_9RHOB</name>
<keyword evidence="1" id="KW-0812">Transmembrane</keyword>
<protein>
    <submittedName>
        <fullName evidence="3">DUF1206 domain-containing protein</fullName>
    </submittedName>
</protein>
<feature type="domain" description="DUF1206" evidence="2">
    <location>
        <begin position="31"/>
        <end position="95"/>
    </location>
</feature>
<feature type="transmembrane region" description="Helical" evidence="1">
    <location>
        <begin position="32"/>
        <end position="51"/>
    </location>
</feature>
<dbReference type="OrthoDB" id="5702018at2"/>
<feature type="domain" description="DUF1206" evidence="2">
    <location>
        <begin position="112"/>
        <end position="180"/>
    </location>
</feature>
<organism evidence="3 4">
    <name type="scientific">Thalassorhabdomicrobium marinisediminis</name>
    <dbReference type="NCBI Taxonomy" id="2170577"/>
    <lineage>
        <taxon>Bacteria</taxon>
        <taxon>Pseudomonadati</taxon>
        <taxon>Pseudomonadota</taxon>
        <taxon>Alphaproteobacteria</taxon>
        <taxon>Rhodobacterales</taxon>
        <taxon>Paracoccaceae</taxon>
        <taxon>Thalassorhabdomicrobium</taxon>
    </lineage>
</organism>
<keyword evidence="4" id="KW-1185">Reference proteome</keyword>
<feature type="transmembrane region" description="Helical" evidence="1">
    <location>
        <begin position="71"/>
        <end position="92"/>
    </location>
</feature>
<evidence type="ECO:0000256" key="1">
    <source>
        <dbReference type="SAM" id="Phobius"/>
    </source>
</evidence>
<dbReference type="EMBL" id="QCYG01000011">
    <property type="protein sequence ID" value="PVA05452.1"/>
    <property type="molecule type" value="Genomic_DNA"/>
</dbReference>
<dbReference type="Pfam" id="PF06724">
    <property type="entry name" value="DUF1206"/>
    <property type="match status" value="3"/>
</dbReference>
<proteinExistence type="predicted"/>
<evidence type="ECO:0000259" key="2">
    <source>
        <dbReference type="Pfam" id="PF06724"/>
    </source>
</evidence>
<keyword evidence="1" id="KW-1133">Transmembrane helix</keyword>
<reference evidence="3 4" key="1">
    <citation type="submission" date="2018-04" db="EMBL/GenBank/DDBJ databases">
        <title>Pelagivirga bohaiensis gen. nov., sp. nov., a bacterium isolated from the Bohai Sea.</title>
        <authorList>
            <person name="Ji X."/>
        </authorList>
    </citation>
    <scope>NUCLEOTIDE SEQUENCE [LARGE SCALE GENOMIC DNA]</scope>
    <source>
        <strain evidence="3 4">BH-SD16</strain>
    </source>
</reference>
<comment type="caution">
    <text evidence="3">The sequence shown here is derived from an EMBL/GenBank/DDBJ whole genome shotgun (WGS) entry which is preliminary data.</text>
</comment>